<dbReference type="GO" id="GO:0006313">
    <property type="term" value="P:DNA transposition"/>
    <property type="evidence" value="ECO:0007669"/>
    <property type="project" value="InterPro"/>
</dbReference>
<comment type="caution">
    <text evidence="1">The sequence shown here is derived from an EMBL/GenBank/DDBJ whole genome shotgun (WGS) entry which is preliminary data.</text>
</comment>
<dbReference type="GO" id="GO:0043565">
    <property type="term" value="F:sequence-specific DNA binding"/>
    <property type="evidence" value="ECO:0007669"/>
    <property type="project" value="InterPro"/>
</dbReference>
<reference evidence="1" key="1">
    <citation type="submission" date="2021-03" db="EMBL/GenBank/DDBJ databases">
        <title>Whole genome sequence of Jiella sp. CQZ9-1.</title>
        <authorList>
            <person name="Tuo L."/>
        </authorList>
    </citation>
    <scope>NUCLEOTIDE SEQUENCE</scope>
    <source>
        <strain evidence="1">CQZ9-1</strain>
    </source>
</reference>
<name>A0A939G3G8_9HYPH</name>
<proteinExistence type="predicted"/>
<gene>
    <name evidence="1" type="ORF">J1C48_18490</name>
</gene>
<organism evidence="1 2">
    <name type="scientific">Jiella flava</name>
    <dbReference type="NCBI Taxonomy" id="2816857"/>
    <lineage>
        <taxon>Bacteria</taxon>
        <taxon>Pseudomonadati</taxon>
        <taxon>Pseudomonadota</taxon>
        <taxon>Alphaproteobacteria</taxon>
        <taxon>Hyphomicrobiales</taxon>
        <taxon>Aurantimonadaceae</taxon>
        <taxon>Jiella</taxon>
    </lineage>
</organism>
<protein>
    <submittedName>
        <fullName evidence="1">Transposase</fullName>
    </submittedName>
</protein>
<dbReference type="Proteomes" id="UP000664122">
    <property type="component" value="Unassembled WGS sequence"/>
</dbReference>
<dbReference type="Pfam" id="PF01527">
    <property type="entry name" value="HTH_Tnp_1"/>
    <property type="match status" value="1"/>
</dbReference>
<accession>A0A939G3G8</accession>
<evidence type="ECO:0000313" key="2">
    <source>
        <dbReference type="Proteomes" id="UP000664122"/>
    </source>
</evidence>
<keyword evidence="2" id="KW-1185">Reference proteome</keyword>
<evidence type="ECO:0000313" key="1">
    <source>
        <dbReference type="EMBL" id="MBO0664562.1"/>
    </source>
</evidence>
<dbReference type="AlphaFoldDB" id="A0A939G3G8"/>
<dbReference type="EMBL" id="JAFMPP010000028">
    <property type="protein sequence ID" value="MBO0664562.1"/>
    <property type="molecule type" value="Genomic_DNA"/>
</dbReference>
<dbReference type="GO" id="GO:0004803">
    <property type="term" value="F:transposase activity"/>
    <property type="evidence" value="ECO:0007669"/>
    <property type="project" value="InterPro"/>
</dbReference>
<dbReference type="InterPro" id="IPR010921">
    <property type="entry name" value="Trp_repressor/repl_initiator"/>
</dbReference>
<sequence length="78" mass="8685">MTKPVVVPFWDIAEAGEMNRPAAISYKDRRRTYSQAEKAAVVAEALAPGATVRELSRRLGIAESLICNWRLVKRKAAE</sequence>
<dbReference type="SUPFAM" id="SSF48295">
    <property type="entry name" value="TrpR-like"/>
    <property type="match status" value="1"/>
</dbReference>
<dbReference type="InterPro" id="IPR002514">
    <property type="entry name" value="Transposase_8"/>
</dbReference>